<organism evidence="1 3">
    <name type="scientific">Raoultella ornithinolytica</name>
    <name type="common">Klebsiella ornithinolytica</name>
    <dbReference type="NCBI Taxonomy" id="54291"/>
    <lineage>
        <taxon>Bacteria</taxon>
        <taxon>Pseudomonadati</taxon>
        <taxon>Pseudomonadota</taxon>
        <taxon>Gammaproteobacteria</taxon>
        <taxon>Enterobacterales</taxon>
        <taxon>Enterobacteriaceae</taxon>
        <taxon>Klebsiella/Raoultella group</taxon>
        <taxon>Raoultella</taxon>
    </lineage>
</organism>
<protein>
    <submittedName>
        <fullName evidence="1">Uncharacterized protein</fullName>
    </submittedName>
</protein>
<dbReference type="EMBL" id="CP145163">
    <property type="protein sequence ID" value="WWC12381.1"/>
    <property type="molecule type" value="Genomic_DNA"/>
</dbReference>
<evidence type="ECO:0000313" key="2">
    <source>
        <dbReference type="EMBL" id="WWC12381.1"/>
    </source>
</evidence>
<dbReference type="Proteomes" id="UP000229713">
    <property type="component" value="Unassembled WGS sequence"/>
</dbReference>
<dbReference type="Proteomes" id="UP001350972">
    <property type="component" value="Chromosome"/>
</dbReference>
<dbReference type="AlphaFoldDB" id="A0A7D5X7N5"/>
<reference evidence="2 4" key="2">
    <citation type="submission" date="2024-02" db="EMBL/GenBank/DDBJ databases">
        <title>Tn5403 promotes plasmid rearrangements and degradation of the Klebsiella pneumoniae carbapenemase (KPC) transposon Tn4401.</title>
        <authorList>
            <person name="Sheppard A.E."/>
            <person name="Barry K.E."/>
            <person name="Parikh H.I."/>
            <person name="Vegesana K."/>
            <person name="Sebra R."/>
            <person name="George S."/>
            <person name="Sanderson N.D."/>
            <person name="Stoesser N."/>
            <person name="Eyre D.W."/>
            <person name="Crook D.W."/>
            <person name="Walker A.S."/>
            <person name="Mathers A.J."/>
        </authorList>
    </citation>
    <scope>NUCLEOTIDE SEQUENCE [LARGE SCALE GENOMIC DNA]</scope>
    <source>
        <strain evidence="2 4">CAV1921</strain>
    </source>
</reference>
<keyword evidence="4" id="KW-1185">Reference proteome</keyword>
<gene>
    <name evidence="1" type="ORF">CFY86_24155</name>
    <name evidence="2" type="ORF">LM286_03175</name>
</gene>
<dbReference type="RefSeq" id="WP_015585695.1">
    <property type="nucleotide sequence ID" value="NZ_ABSBPM020000009.1"/>
</dbReference>
<dbReference type="GeneID" id="93752155"/>
<accession>A0A7D5X7N5</accession>
<proteinExistence type="predicted"/>
<dbReference type="EMBL" id="NKYI01000031">
    <property type="protein sequence ID" value="PIK81556.1"/>
    <property type="molecule type" value="Genomic_DNA"/>
</dbReference>
<evidence type="ECO:0000313" key="4">
    <source>
        <dbReference type="Proteomes" id="UP001350972"/>
    </source>
</evidence>
<sequence length="54" mass="5919">MITTQKTSSPKITKTQLFRTVASSPAIETGISVEEIEQQLKRFQAQAKAVGLAR</sequence>
<reference evidence="1 3" key="1">
    <citation type="submission" date="2017-07" db="EMBL/GenBank/DDBJ databases">
        <title>Raoultella ornithinolytica strain HH3 draft genome.</title>
        <authorList>
            <person name="Duceppe M.-O."/>
            <person name="Huang H."/>
            <person name="Phipps-Todd B."/>
        </authorList>
    </citation>
    <scope>NUCLEOTIDE SEQUENCE [LARGE SCALE GENOMIC DNA]</scope>
    <source>
        <strain evidence="1 3">HH3</strain>
    </source>
</reference>
<evidence type="ECO:0000313" key="3">
    <source>
        <dbReference type="Proteomes" id="UP000229713"/>
    </source>
</evidence>
<name>A0A7D5X7N5_RAOOR</name>
<evidence type="ECO:0000313" key="1">
    <source>
        <dbReference type="EMBL" id="PIK81556.1"/>
    </source>
</evidence>